<evidence type="ECO:0000313" key="3">
    <source>
        <dbReference type="Proteomes" id="UP001157938"/>
    </source>
</evidence>
<gene>
    <name evidence="2" type="ORF">PFR001_LOCUS4040</name>
</gene>
<dbReference type="EMBL" id="CAKLBC010000845">
    <property type="protein sequence ID" value="CAH0488563.1"/>
    <property type="molecule type" value="Genomic_DNA"/>
</dbReference>
<feature type="chain" id="PRO_5047005589" evidence="1">
    <location>
        <begin position="20"/>
        <end position="122"/>
    </location>
</feature>
<organism evidence="2 3">
    <name type="scientific">Peronospora farinosa</name>
    <dbReference type="NCBI Taxonomy" id="134698"/>
    <lineage>
        <taxon>Eukaryota</taxon>
        <taxon>Sar</taxon>
        <taxon>Stramenopiles</taxon>
        <taxon>Oomycota</taxon>
        <taxon>Peronosporomycetes</taxon>
        <taxon>Peronosporales</taxon>
        <taxon>Peronosporaceae</taxon>
        <taxon>Peronospora</taxon>
    </lineage>
</organism>
<sequence>MKFTIFLFAAIAVLGVVTGTDQPAVKTAAEALEKIQASTLPDGVTLTGMSEKIDPPASATAVAVKESEEWGGWGGYGPYRFGFMYGGLPGWAYPLGYWNRFGVGLYGGGCGLGLPFGGLYYC</sequence>
<proteinExistence type="predicted"/>
<name>A0ABN8C7W9_9STRA</name>
<evidence type="ECO:0000313" key="2">
    <source>
        <dbReference type="EMBL" id="CAH0488563.1"/>
    </source>
</evidence>
<keyword evidence="1" id="KW-0732">Signal</keyword>
<dbReference type="Proteomes" id="UP001157938">
    <property type="component" value="Unassembled WGS sequence"/>
</dbReference>
<comment type="caution">
    <text evidence="2">The sequence shown here is derived from an EMBL/GenBank/DDBJ whole genome shotgun (WGS) entry which is preliminary data.</text>
</comment>
<protein>
    <submittedName>
        <fullName evidence="2">Uncharacterized protein</fullName>
    </submittedName>
</protein>
<accession>A0ABN8C7W9</accession>
<evidence type="ECO:0000256" key="1">
    <source>
        <dbReference type="SAM" id="SignalP"/>
    </source>
</evidence>
<reference evidence="2 3" key="1">
    <citation type="submission" date="2021-11" db="EMBL/GenBank/DDBJ databases">
        <authorList>
            <person name="Islam A."/>
            <person name="Islam S."/>
            <person name="Flora M.S."/>
            <person name="Rahman M."/>
            <person name="Ziaur R.M."/>
            <person name="Epstein J.H."/>
            <person name="Hassan M."/>
            <person name="Klassen M."/>
            <person name="Woodard K."/>
            <person name="Webb A."/>
            <person name="Webby R.J."/>
            <person name="El Zowalaty M.E."/>
        </authorList>
    </citation>
    <scope>NUCLEOTIDE SEQUENCE [LARGE SCALE GENOMIC DNA]</scope>
    <source>
        <strain evidence="2">Pf1</strain>
    </source>
</reference>
<keyword evidence="3" id="KW-1185">Reference proteome</keyword>
<feature type="signal peptide" evidence="1">
    <location>
        <begin position="1"/>
        <end position="19"/>
    </location>
</feature>